<proteinExistence type="inferred from homology"/>
<comment type="cofactor">
    <cofactor evidence="1">
        <name>Zn(2+)</name>
        <dbReference type="ChEBI" id="CHEBI:29105"/>
    </cofactor>
</comment>
<evidence type="ECO:0000256" key="1">
    <source>
        <dbReference type="RuleBase" id="RU341113"/>
    </source>
</evidence>
<dbReference type="SUPFAM" id="SSF51556">
    <property type="entry name" value="Metallo-dependent hydrolases"/>
    <property type="match status" value="2"/>
</dbReference>
<dbReference type="PROSITE" id="PS51365">
    <property type="entry name" value="RENAL_DIPEPTIDASE_2"/>
    <property type="match status" value="1"/>
</dbReference>
<dbReference type="EMBL" id="OC320632">
    <property type="protein sequence ID" value="CAD7408516.1"/>
    <property type="molecule type" value="Genomic_DNA"/>
</dbReference>
<dbReference type="InterPro" id="IPR008257">
    <property type="entry name" value="Pept_M19"/>
</dbReference>
<protein>
    <recommendedName>
        <fullName evidence="1">Dipeptidase</fullName>
        <ecNumber evidence="1">3.4.13.19</ecNumber>
    </recommendedName>
</protein>
<dbReference type="EC" id="3.4.13.19" evidence="1"/>
<evidence type="ECO:0000256" key="2">
    <source>
        <dbReference type="SAM" id="MobiDB-lite"/>
    </source>
</evidence>
<dbReference type="GO" id="GO:0006508">
    <property type="term" value="P:proteolysis"/>
    <property type="evidence" value="ECO:0007669"/>
    <property type="project" value="UniProtKB-KW"/>
</dbReference>
<feature type="compositionally biased region" description="Low complexity" evidence="2">
    <location>
        <begin position="507"/>
        <end position="520"/>
    </location>
</feature>
<keyword evidence="1" id="KW-1015">Disulfide bond</keyword>
<feature type="region of interest" description="Disordered" evidence="2">
    <location>
        <begin position="506"/>
        <end position="533"/>
    </location>
</feature>
<organism evidence="3">
    <name type="scientific">Timema cristinae</name>
    <name type="common">Walking stick</name>
    <dbReference type="NCBI Taxonomy" id="61476"/>
    <lineage>
        <taxon>Eukaryota</taxon>
        <taxon>Metazoa</taxon>
        <taxon>Ecdysozoa</taxon>
        <taxon>Arthropoda</taxon>
        <taxon>Hexapoda</taxon>
        <taxon>Insecta</taxon>
        <taxon>Pterygota</taxon>
        <taxon>Neoptera</taxon>
        <taxon>Polyneoptera</taxon>
        <taxon>Phasmatodea</taxon>
        <taxon>Timematodea</taxon>
        <taxon>Timematoidea</taxon>
        <taxon>Timematidae</taxon>
        <taxon>Timema</taxon>
    </lineage>
</organism>
<comment type="subunit">
    <text evidence="1">Homodimer; disulfide-linked.</text>
</comment>
<comment type="similarity">
    <text evidence="1">Belongs to the metallo-dependent hydrolases superfamily. Peptidase M19 family.</text>
</comment>
<comment type="catalytic activity">
    <reaction evidence="1">
        <text>an L-aminoacyl-L-amino acid + H2O = 2 an L-alpha-amino acid</text>
        <dbReference type="Rhea" id="RHEA:48940"/>
        <dbReference type="ChEBI" id="CHEBI:15377"/>
        <dbReference type="ChEBI" id="CHEBI:59869"/>
        <dbReference type="ChEBI" id="CHEBI:77460"/>
        <dbReference type="EC" id="3.4.13.19"/>
    </reaction>
</comment>
<comment type="subcellular location">
    <subcellularLocation>
        <location evidence="1">Membrane</location>
        <topology evidence="1">Lipid-anchor</topology>
        <topology evidence="1">GPI-anchor</topology>
    </subcellularLocation>
</comment>
<keyword evidence="1" id="KW-0645">Protease</keyword>
<name>A0A7R9H5E4_TIMCR</name>
<dbReference type="GO" id="GO:0098552">
    <property type="term" value="C:side of membrane"/>
    <property type="evidence" value="ECO:0007669"/>
    <property type="project" value="UniProtKB-KW"/>
</dbReference>
<dbReference type="Pfam" id="PF01244">
    <property type="entry name" value="Peptidase_M19"/>
    <property type="match status" value="3"/>
</dbReference>
<keyword evidence="1" id="KW-0482">Metalloprotease</keyword>
<dbReference type="InterPro" id="IPR032466">
    <property type="entry name" value="Metal_Hydrolase"/>
</dbReference>
<keyword evidence="1" id="KW-0325">Glycoprotein</keyword>
<accession>A0A7R9H5E4</accession>
<gene>
    <name evidence="3" type="ORF">TCEB3V08_LOCUS9562</name>
</gene>
<sequence>MWRISSLPQTFSLGGWGRGREPCSFETFLNPPAFAQFVYAGANLRETNSLQMIHVQGCVMCHPQFWSAYIPCSTQHLDAVQLALEQIDVIRRLVDKYPTHMTLVTTAQDCSIADEPGHIPHLGGLSRFGTVSYGTHWRSAQKVDLSPTFLEKGTLEIRVNYPISLFQTYHGRTIVVSVPQLVVREMNRLGMIVDLSHVSVPTMLDALRISRAPVIFSHSSAHALCNSSRNVPDHVLRLLGWGNIRAQQCQIGHVSHRLELSCRETGQMRPAQRVDTGQPLNVQTPDLEDAVLAAVQQSPPTSTRNIARTTNVSKSAVHQVLRDDAITQHLLPGDIPHHVMFCDGTTNSHNNPLWAPASPNTLVRAYQQRFSINVWAGIVGDTLVGPYLLPERMSLQYHPHINHIREVAGVDHVGIGAGYDGINITPLGLEDVSRYPYLLAELLGTGRWTQSDLHKLIGRNLIRVFHEVQQSIVYCNGDALDDVATEEAEHDRDIISVPGLYTAGDNTTSQLSTTRTSSMSQDSILLGTTPLHS</sequence>
<dbReference type="AlphaFoldDB" id="A0A7R9H5E4"/>
<dbReference type="PANTHER" id="PTHR10443:SF47">
    <property type="entry name" value="DIPEPTIDASE"/>
    <property type="match status" value="1"/>
</dbReference>
<dbReference type="GO" id="GO:0046872">
    <property type="term" value="F:metal ion binding"/>
    <property type="evidence" value="ECO:0007669"/>
    <property type="project" value="UniProtKB-UniRule"/>
</dbReference>
<dbReference type="PANTHER" id="PTHR10443">
    <property type="entry name" value="MICROSOMAL DIPEPTIDASE"/>
    <property type="match status" value="1"/>
</dbReference>
<keyword evidence="1" id="KW-0224">Dipeptidase</keyword>
<keyword evidence="1" id="KW-0336">GPI-anchor</keyword>
<evidence type="ECO:0000313" key="3">
    <source>
        <dbReference type="EMBL" id="CAD7408516.1"/>
    </source>
</evidence>
<keyword evidence="1" id="KW-0479">Metal-binding</keyword>
<keyword evidence="1" id="KW-0449">Lipoprotein</keyword>
<reference evidence="3" key="1">
    <citation type="submission" date="2020-11" db="EMBL/GenBank/DDBJ databases">
        <authorList>
            <person name="Tran Van P."/>
        </authorList>
    </citation>
    <scope>NUCLEOTIDE SEQUENCE</scope>
</reference>
<keyword evidence="1" id="KW-0378">Hydrolase</keyword>
<keyword evidence="1" id="KW-0862">Zinc</keyword>
<dbReference type="Gene3D" id="3.20.20.140">
    <property type="entry name" value="Metal-dependent hydrolases"/>
    <property type="match status" value="3"/>
</dbReference>
<dbReference type="GO" id="GO:0070573">
    <property type="term" value="F:metallodipeptidase activity"/>
    <property type="evidence" value="ECO:0007669"/>
    <property type="project" value="InterPro"/>
</dbReference>
<keyword evidence="1" id="KW-0472">Membrane</keyword>